<evidence type="ECO:0000259" key="1">
    <source>
        <dbReference type="Pfam" id="PF00144"/>
    </source>
</evidence>
<dbReference type="AlphaFoldDB" id="A0A914VQ44"/>
<keyword evidence="2" id="KW-1185">Reference proteome</keyword>
<name>A0A914VQ44_9BILA</name>
<dbReference type="Gene3D" id="3.40.710.10">
    <property type="entry name" value="DD-peptidase/beta-lactamase superfamily"/>
    <property type="match status" value="1"/>
</dbReference>
<dbReference type="SUPFAM" id="SSF56601">
    <property type="entry name" value="beta-lactamase/transpeptidase-like"/>
    <property type="match status" value="1"/>
</dbReference>
<dbReference type="WBParaSite" id="PSAMB.scaffold2253size24327.g17066.t1">
    <property type="protein sequence ID" value="PSAMB.scaffold2253size24327.g17066.t1"/>
    <property type="gene ID" value="PSAMB.scaffold2253size24327.g17066"/>
</dbReference>
<dbReference type="PANTHER" id="PTHR43319">
    <property type="entry name" value="BETA-LACTAMASE-RELATED"/>
    <property type="match status" value="1"/>
</dbReference>
<feature type="domain" description="Beta-lactamase-related" evidence="1">
    <location>
        <begin position="25"/>
        <end position="376"/>
    </location>
</feature>
<dbReference type="InterPro" id="IPR001466">
    <property type="entry name" value="Beta-lactam-related"/>
</dbReference>
<reference evidence="3" key="1">
    <citation type="submission" date="2022-11" db="UniProtKB">
        <authorList>
            <consortium name="WormBaseParasite"/>
        </authorList>
    </citation>
    <scope>IDENTIFICATION</scope>
</reference>
<protein>
    <submittedName>
        <fullName evidence="3">Beta-lactamase-related domain-containing protein</fullName>
    </submittedName>
</protein>
<dbReference type="InterPro" id="IPR012338">
    <property type="entry name" value="Beta-lactam/transpept-like"/>
</dbReference>
<dbReference type="Pfam" id="PF00144">
    <property type="entry name" value="Beta-lactamase"/>
    <property type="match status" value="1"/>
</dbReference>
<organism evidence="2 3">
    <name type="scientific">Plectus sambesii</name>
    <dbReference type="NCBI Taxonomy" id="2011161"/>
    <lineage>
        <taxon>Eukaryota</taxon>
        <taxon>Metazoa</taxon>
        <taxon>Ecdysozoa</taxon>
        <taxon>Nematoda</taxon>
        <taxon>Chromadorea</taxon>
        <taxon>Plectida</taxon>
        <taxon>Plectina</taxon>
        <taxon>Plectoidea</taxon>
        <taxon>Plectidae</taxon>
        <taxon>Plectus</taxon>
    </lineage>
</organism>
<proteinExistence type="predicted"/>
<sequence>MSAAKLPLHFGGQVQNGFEYVEQVFKQNFRDGWEAAGAAFAVYRNGQLIIDLWGGYSNTENQEAWQQNTMNILFSTTKSVTALLFAKLIDRGLASYDDLVTKYWPEYGQYGKADTTISMVLLHQAGLPFLDREFGAAELNCAENMSKLVESQSPVWIPGTKSGYHTLTIGIIIDQLARRIDPDGQSIAQVLREEIKTKYGVDEIYLGLPRNMNSRVSTLQLYNNDDLLRESAENKSVMEHYLLGQNEYHDKMRANTPWLWALDYNQPFVREMEIPAANGIATARALAKVHSLVAEGSFLSSKTLAMLYKPQLIDELDVVNGYPECKGHGFQYTKNPQESWIFGHSGLGGQNVRIDLDNKLAFAYLCNGLKAGDSDNTGTFSRLKSALYDCLDLDMG</sequence>
<evidence type="ECO:0000313" key="2">
    <source>
        <dbReference type="Proteomes" id="UP000887566"/>
    </source>
</evidence>
<dbReference type="InterPro" id="IPR052907">
    <property type="entry name" value="Beta-lactamase/esterase"/>
</dbReference>
<dbReference type="PANTHER" id="PTHR43319:SF1">
    <property type="entry name" value="BETA-LACTAMASE-RELATED DOMAIN-CONTAINING PROTEIN"/>
    <property type="match status" value="1"/>
</dbReference>
<dbReference type="Proteomes" id="UP000887566">
    <property type="component" value="Unplaced"/>
</dbReference>
<accession>A0A914VQ44</accession>
<evidence type="ECO:0000313" key="3">
    <source>
        <dbReference type="WBParaSite" id="PSAMB.scaffold2253size24327.g17066.t1"/>
    </source>
</evidence>